<keyword evidence="2" id="KW-1185">Reference proteome</keyword>
<accession>B6FXY8</accession>
<protein>
    <submittedName>
        <fullName evidence="1">Uncharacterized protein</fullName>
    </submittedName>
</protein>
<evidence type="ECO:0000313" key="1">
    <source>
        <dbReference type="EMBL" id="EEA85633.1"/>
    </source>
</evidence>
<organism evidence="1 2">
    <name type="scientific">Peptacetobacter hiranonis (strain DSM 13275 / JCM 10541 / KCTC 15199 / TO-931)</name>
    <name type="common">Clostridium hiranonis</name>
    <dbReference type="NCBI Taxonomy" id="500633"/>
    <lineage>
        <taxon>Bacteria</taxon>
        <taxon>Bacillati</taxon>
        <taxon>Bacillota</taxon>
        <taxon>Clostridia</taxon>
        <taxon>Peptostreptococcales</taxon>
        <taxon>Peptostreptococcaceae</taxon>
        <taxon>Peptacetobacter</taxon>
    </lineage>
</organism>
<dbReference type="EMBL" id="ABWP01000029">
    <property type="protein sequence ID" value="EEA85633.1"/>
    <property type="molecule type" value="Genomic_DNA"/>
</dbReference>
<proteinExistence type="predicted"/>
<evidence type="ECO:0000313" key="2">
    <source>
        <dbReference type="Proteomes" id="UP000003178"/>
    </source>
</evidence>
<dbReference type="eggNOG" id="ENOG5032MH8">
    <property type="taxonomic scope" value="Bacteria"/>
</dbReference>
<dbReference type="Proteomes" id="UP000003178">
    <property type="component" value="Unassembled WGS sequence"/>
</dbReference>
<gene>
    <name evidence="1" type="ORF">CLOHIR_00739</name>
</gene>
<reference evidence="1 2" key="2">
    <citation type="submission" date="2008-10" db="EMBL/GenBank/DDBJ databases">
        <title>Draft genome sequence of Clostridium hiranonis (DSM 13275).</title>
        <authorList>
            <person name="Sudarsanam P."/>
            <person name="Ley R."/>
            <person name="Guruge J."/>
            <person name="Turnbaugh P.J."/>
            <person name="Mahowald M."/>
            <person name="Liep D."/>
            <person name="Gordon J."/>
        </authorList>
    </citation>
    <scope>NUCLEOTIDE SEQUENCE [LARGE SCALE GENOMIC DNA]</scope>
    <source>
        <strain evidence="1 2">DSM 13275</strain>
    </source>
</reference>
<dbReference type="HOGENOM" id="CLU_1861715_0_0_9"/>
<dbReference type="OrthoDB" id="2085017at2"/>
<reference evidence="1 2" key="1">
    <citation type="submission" date="2008-09" db="EMBL/GenBank/DDBJ databases">
        <authorList>
            <person name="Fulton L."/>
            <person name="Clifton S."/>
            <person name="Fulton B."/>
            <person name="Xu J."/>
            <person name="Minx P."/>
            <person name="Pepin K.H."/>
            <person name="Johnson M."/>
            <person name="Thiruvilangam P."/>
            <person name="Bhonagiri V."/>
            <person name="Nash W.E."/>
            <person name="Mardis E.R."/>
            <person name="Wilson R.K."/>
        </authorList>
    </citation>
    <scope>NUCLEOTIDE SEQUENCE [LARGE SCALE GENOMIC DNA]</scope>
    <source>
        <strain evidence="1 2">DSM 13275</strain>
    </source>
</reference>
<sequence>MKNKLTNSTDKFIILLDKCDYDEIKDYLLEKELEFYNNDLKDLVLYSGFSVPNYNKLMDILEINDLEPPTFSDIFTDEIMVNSINIYKTNVYNLYFIRKEQFGLRDEDAAINELIFTDNLENLIEKAKQELLNRYLVKDLHLGK</sequence>
<comment type="caution">
    <text evidence="1">The sequence shown here is derived from an EMBL/GenBank/DDBJ whole genome shotgun (WGS) entry which is preliminary data.</text>
</comment>
<dbReference type="AlphaFoldDB" id="B6FXY8"/>
<name>B6FXY8_PEPHT</name>
<dbReference type="RefSeq" id="WP_006439651.1">
    <property type="nucleotide sequence ID" value="NZ_DS995356.1"/>
</dbReference>